<feature type="transmembrane region" description="Helical" evidence="1">
    <location>
        <begin position="6"/>
        <end position="26"/>
    </location>
</feature>
<protein>
    <submittedName>
        <fullName evidence="2">Uncharacterized protein</fullName>
    </submittedName>
</protein>
<evidence type="ECO:0000313" key="2">
    <source>
        <dbReference type="EMBL" id="QQS99427.1"/>
    </source>
</evidence>
<reference evidence="2 3" key="1">
    <citation type="submission" date="2021-01" db="EMBL/GenBank/DDBJ databases">
        <title>FDA dAtabase for Regulatory Grade micrObial Sequences (FDA-ARGOS): Supporting development and validation of Infectious Disease Dx tests.</title>
        <authorList>
            <person name="Nelson B."/>
            <person name="Plummer A."/>
            <person name="Tallon L."/>
            <person name="Sadzewicz L."/>
            <person name="Zhao X."/>
            <person name="Boylan J."/>
            <person name="Ott S."/>
            <person name="Bowen H."/>
            <person name="Vavikolanu K."/>
            <person name="Mehta A."/>
            <person name="Aluvathingal J."/>
            <person name="Nadendla S."/>
            <person name="Myers T."/>
            <person name="Yan Y."/>
            <person name="Sichtig H."/>
        </authorList>
    </citation>
    <scope>NUCLEOTIDE SEQUENCE [LARGE SCALE GENOMIC DNA]</scope>
    <source>
        <strain evidence="2 3">FDAARGOS_1161</strain>
    </source>
</reference>
<keyword evidence="1" id="KW-0472">Membrane</keyword>
<evidence type="ECO:0000256" key="1">
    <source>
        <dbReference type="SAM" id="Phobius"/>
    </source>
</evidence>
<organism evidence="2 3">
    <name type="scientific">Peribacillus psychrosaccharolyticus</name>
    <name type="common">Bacillus psychrosaccharolyticus</name>
    <dbReference type="NCBI Taxonomy" id="1407"/>
    <lineage>
        <taxon>Bacteria</taxon>
        <taxon>Bacillati</taxon>
        <taxon>Bacillota</taxon>
        <taxon>Bacilli</taxon>
        <taxon>Bacillales</taxon>
        <taxon>Bacillaceae</taxon>
        <taxon>Peribacillus</taxon>
    </lineage>
</organism>
<feature type="transmembrane region" description="Helical" evidence="1">
    <location>
        <begin position="38"/>
        <end position="58"/>
    </location>
</feature>
<keyword evidence="3" id="KW-1185">Reference proteome</keyword>
<accession>A0A974RZJ9</accession>
<keyword evidence="1" id="KW-0812">Transmembrane</keyword>
<proteinExistence type="predicted"/>
<feature type="transmembrane region" description="Helical" evidence="1">
    <location>
        <begin position="64"/>
        <end position="90"/>
    </location>
</feature>
<dbReference type="KEGG" id="ppsr:I6J18_17620"/>
<evidence type="ECO:0000313" key="3">
    <source>
        <dbReference type="Proteomes" id="UP000595254"/>
    </source>
</evidence>
<dbReference type="Proteomes" id="UP000595254">
    <property type="component" value="Chromosome"/>
</dbReference>
<dbReference type="EMBL" id="CP068053">
    <property type="protein sequence ID" value="QQS99427.1"/>
    <property type="molecule type" value="Genomic_DNA"/>
</dbReference>
<gene>
    <name evidence="2" type="ORF">I6J18_17620</name>
</gene>
<keyword evidence="1" id="KW-1133">Transmembrane helix</keyword>
<dbReference type="AlphaFoldDB" id="A0A974RZJ9"/>
<name>A0A974RZJ9_PERPY</name>
<dbReference type="RefSeq" id="WP_040373446.1">
    <property type="nucleotide sequence ID" value="NZ_CP068053.1"/>
</dbReference>
<sequence>MNKIKVWFVLLVLSFFYQVSFLYIYFTEKLVDFNSRFADTYWITAGLFGVIIGAYIMIKVNIGLFGKILALIVMFFGFGLIGLLLLALAITSM</sequence>